<dbReference type="RefSeq" id="WP_056230221.1">
    <property type="nucleotide sequence ID" value="NZ_FNJN01000004.1"/>
</dbReference>
<protein>
    <submittedName>
        <fullName evidence="1">Uncharacterized protein</fullName>
    </submittedName>
</protein>
<dbReference type="AlphaFoldDB" id="A0A1H0Q2X5"/>
<organism evidence="1 2">
    <name type="scientific">Microbacterium testaceum (strain StLB037)</name>
    <dbReference type="NCBI Taxonomy" id="979556"/>
    <lineage>
        <taxon>Bacteria</taxon>
        <taxon>Bacillati</taxon>
        <taxon>Actinomycetota</taxon>
        <taxon>Actinomycetes</taxon>
        <taxon>Micrococcales</taxon>
        <taxon>Microbacteriaceae</taxon>
        <taxon>Microbacterium</taxon>
    </lineage>
</organism>
<proteinExistence type="predicted"/>
<sequence length="120" mass="13294">MTRTLAALPGAARRLCLSRRNGEICTREDGHRGLHHRTGGRLLWNDLQADPPECAAAGTPAEPAPVLDDGFPGGRALCPVCWAFVSRDGEGLLEPHDSWRGDESRSEADRRREWFNAYGW</sequence>
<dbReference type="Proteomes" id="UP000186456">
    <property type="component" value="Unassembled WGS sequence"/>
</dbReference>
<evidence type="ECO:0000313" key="1">
    <source>
        <dbReference type="EMBL" id="SDP11743.1"/>
    </source>
</evidence>
<name>A0A1H0Q2X5_MICTS</name>
<dbReference type="EMBL" id="FNJN01000004">
    <property type="protein sequence ID" value="SDP11743.1"/>
    <property type="molecule type" value="Genomic_DNA"/>
</dbReference>
<gene>
    <name evidence="1" type="ORF">SAMN04487788_2180</name>
</gene>
<evidence type="ECO:0000313" key="2">
    <source>
        <dbReference type="Proteomes" id="UP000186456"/>
    </source>
</evidence>
<accession>A0A1H0Q2X5</accession>
<reference evidence="1 2" key="1">
    <citation type="submission" date="2016-10" db="EMBL/GenBank/DDBJ databases">
        <authorList>
            <person name="de Groot N.N."/>
        </authorList>
    </citation>
    <scope>NUCLEOTIDE SEQUENCE [LARGE SCALE GENOMIC DNA]</scope>
    <source>
        <strain evidence="1 2">StLB037</strain>
    </source>
</reference>